<dbReference type="OrthoDB" id="630188at2759"/>
<feature type="domain" description="Trichome birefringence-like N-terminal" evidence="10">
    <location>
        <begin position="82"/>
        <end position="134"/>
    </location>
</feature>
<dbReference type="STRING" id="35608.A0A2U1NDM1"/>
<dbReference type="PANTHER" id="PTHR32285:SF324">
    <property type="entry name" value="PROTEIN TRICHOME BIREFRINGENCE-LIKE 25"/>
    <property type="match status" value="1"/>
</dbReference>
<evidence type="ECO:0000256" key="5">
    <source>
        <dbReference type="ARBA" id="ARBA00022989"/>
    </source>
</evidence>
<dbReference type="Proteomes" id="UP000245207">
    <property type="component" value="Unassembled WGS sequence"/>
</dbReference>
<evidence type="ECO:0000256" key="6">
    <source>
        <dbReference type="ARBA" id="ARBA00023136"/>
    </source>
</evidence>
<protein>
    <submittedName>
        <fullName evidence="11">TRICHOME BIREFRINGENCE-LIKE 25</fullName>
    </submittedName>
</protein>
<evidence type="ECO:0000313" key="11">
    <source>
        <dbReference type="EMBL" id="PWA71583.1"/>
    </source>
</evidence>
<keyword evidence="12" id="KW-1185">Reference proteome</keyword>
<dbReference type="InterPro" id="IPR025846">
    <property type="entry name" value="TBL_N"/>
</dbReference>
<evidence type="ECO:0000256" key="1">
    <source>
        <dbReference type="ARBA" id="ARBA00004167"/>
    </source>
</evidence>
<reference evidence="11 12" key="1">
    <citation type="journal article" date="2018" name="Mol. Plant">
        <title>The genome of Artemisia annua provides insight into the evolution of Asteraceae family and artemisinin biosynthesis.</title>
        <authorList>
            <person name="Shen Q."/>
            <person name="Zhang L."/>
            <person name="Liao Z."/>
            <person name="Wang S."/>
            <person name="Yan T."/>
            <person name="Shi P."/>
            <person name="Liu M."/>
            <person name="Fu X."/>
            <person name="Pan Q."/>
            <person name="Wang Y."/>
            <person name="Lv Z."/>
            <person name="Lu X."/>
            <person name="Zhang F."/>
            <person name="Jiang W."/>
            <person name="Ma Y."/>
            <person name="Chen M."/>
            <person name="Hao X."/>
            <person name="Li L."/>
            <person name="Tang Y."/>
            <person name="Lv G."/>
            <person name="Zhou Y."/>
            <person name="Sun X."/>
            <person name="Brodelius P.E."/>
            <person name="Rose J.K.C."/>
            <person name="Tang K."/>
        </authorList>
    </citation>
    <scope>NUCLEOTIDE SEQUENCE [LARGE SCALE GENOMIC DNA]</scope>
    <source>
        <strain evidence="12">cv. Huhao1</strain>
        <tissue evidence="11">Leaf</tissue>
    </source>
</reference>
<proteinExistence type="inferred from homology"/>
<feature type="domain" description="Trichome birefringence-like C-terminal" evidence="9">
    <location>
        <begin position="135"/>
        <end position="424"/>
    </location>
</feature>
<dbReference type="Pfam" id="PF14416">
    <property type="entry name" value="PMR5N"/>
    <property type="match status" value="1"/>
</dbReference>
<dbReference type="AlphaFoldDB" id="A0A2U1NDM1"/>
<evidence type="ECO:0000313" key="12">
    <source>
        <dbReference type="Proteomes" id="UP000245207"/>
    </source>
</evidence>
<evidence type="ECO:0000256" key="8">
    <source>
        <dbReference type="SAM" id="Phobius"/>
    </source>
</evidence>
<evidence type="ECO:0000256" key="7">
    <source>
        <dbReference type="SAM" id="MobiDB-lite"/>
    </source>
</evidence>
<keyword evidence="3 8" id="KW-0812">Transmembrane</keyword>
<keyword evidence="6 8" id="KW-0472">Membrane</keyword>
<dbReference type="InterPro" id="IPR029962">
    <property type="entry name" value="TBL"/>
</dbReference>
<evidence type="ECO:0000259" key="10">
    <source>
        <dbReference type="Pfam" id="PF14416"/>
    </source>
</evidence>
<dbReference type="InterPro" id="IPR026057">
    <property type="entry name" value="TBL_C"/>
</dbReference>
<dbReference type="GO" id="GO:0016020">
    <property type="term" value="C:membrane"/>
    <property type="evidence" value="ECO:0007669"/>
    <property type="project" value="UniProtKB-SubCell"/>
</dbReference>
<comment type="subcellular location">
    <subcellularLocation>
        <location evidence="1">Membrane</location>
        <topology evidence="1">Single-pass membrane protein</topology>
    </subcellularLocation>
</comment>
<comment type="caution">
    <text evidence="11">The sequence shown here is derived from an EMBL/GenBank/DDBJ whole genome shotgun (WGS) entry which is preliminary data.</text>
</comment>
<evidence type="ECO:0000259" key="9">
    <source>
        <dbReference type="Pfam" id="PF13839"/>
    </source>
</evidence>
<dbReference type="GO" id="GO:0005794">
    <property type="term" value="C:Golgi apparatus"/>
    <property type="evidence" value="ECO:0007669"/>
    <property type="project" value="TreeGrafter"/>
</dbReference>
<accession>A0A2U1NDM1</accession>
<evidence type="ECO:0000256" key="3">
    <source>
        <dbReference type="ARBA" id="ARBA00022692"/>
    </source>
</evidence>
<feature type="region of interest" description="Disordered" evidence="7">
    <location>
        <begin position="49"/>
        <end position="71"/>
    </location>
</feature>
<gene>
    <name evidence="11" type="ORF">CTI12_AA278280</name>
</gene>
<dbReference type="EMBL" id="PKPP01003057">
    <property type="protein sequence ID" value="PWA71583.1"/>
    <property type="molecule type" value="Genomic_DNA"/>
</dbReference>
<evidence type="ECO:0000256" key="4">
    <source>
        <dbReference type="ARBA" id="ARBA00022968"/>
    </source>
</evidence>
<dbReference type="PANTHER" id="PTHR32285">
    <property type="entry name" value="PROTEIN TRICHOME BIREFRINGENCE-LIKE 9-RELATED"/>
    <property type="match status" value="1"/>
</dbReference>
<feature type="transmembrane region" description="Helical" evidence="8">
    <location>
        <begin position="20"/>
        <end position="38"/>
    </location>
</feature>
<keyword evidence="5 8" id="KW-1133">Transmembrane helix</keyword>
<comment type="similarity">
    <text evidence="2">Belongs to the PC-esterase family. TBL subfamily.</text>
</comment>
<keyword evidence="4" id="KW-0735">Signal-anchor</keyword>
<dbReference type="GO" id="GO:0016413">
    <property type="term" value="F:O-acetyltransferase activity"/>
    <property type="evidence" value="ECO:0007669"/>
    <property type="project" value="InterPro"/>
</dbReference>
<organism evidence="11 12">
    <name type="scientific">Artemisia annua</name>
    <name type="common">Sweet wormwood</name>
    <dbReference type="NCBI Taxonomy" id="35608"/>
    <lineage>
        <taxon>Eukaryota</taxon>
        <taxon>Viridiplantae</taxon>
        <taxon>Streptophyta</taxon>
        <taxon>Embryophyta</taxon>
        <taxon>Tracheophyta</taxon>
        <taxon>Spermatophyta</taxon>
        <taxon>Magnoliopsida</taxon>
        <taxon>eudicotyledons</taxon>
        <taxon>Gunneridae</taxon>
        <taxon>Pentapetalae</taxon>
        <taxon>asterids</taxon>
        <taxon>campanulids</taxon>
        <taxon>Asterales</taxon>
        <taxon>Asteraceae</taxon>
        <taxon>Asteroideae</taxon>
        <taxon>Anthemideae</taxon>
        <taxon>Artemisiinae</taxon>
        <taxon>Artemisia</taxon>
    </lineage>
</organism>
<dbReference type="Pfam" id="PF13839">
    <property type="entry name" value="PC-Esterase"/>
    <property type="match status" value="1"/>
</dbReference>
<evidence type="ECO:0000256" key="2">
    <source>
        <dbReference type="ARBA" id="ARBA00007727"/>
    </source>
</evidence>
<sequence>MKFETNNTQVTLIQKKSQLFIKIAVCLILLGFTYRFYFPTPVIVVRDDDRKSRSSMQPETADETLPDHFPGNNTGIYEGSTECDIFTGEWVRDLTGPWYTNRTCSGIQQHQNCMMNGRPDTDYIYWRWSPFECKLPAFDPKMFLHFMRNKSMAFIGDSISRNQVQSLFCILSQVEEPVEVYHDEEYRSKRWVFESNNFTLSVIWSPFLTKAKIFEDNDGHSSGAVQLHLDELDPVWVDEFSNFNYIMIGGGKWFLKAAIYYENNTIIGCHNCNKANISEVSFYHAYRKAIRTVLNFIKKSDHELFAFLRTTTPDHFENGEWNTGGYCNRTVPFKNGEINMGDIDMLMRDIELEEYENAKEGMYGPVLRLFDTTRLSLLRPDGHPGPYRVFHPFDGNDGNVKVQNDCLHWCLPGPIDSWNDLIMNLLLRG</sequence>
<name>A0A2U1NDM1_ARTAN</name>